<proteinExistence type="predicted"/>
<evidence type="ECO:0000259" key="5">
    <source>
        <dbReference type="PROSITE" id="PS50110"/>
    </source>
</evidence>
<dbReference type="Pfam" id="PF00072">
    <property type="entry name" value="Response_reg"/>
    <property type="match status" value="1"/>
</dbReference>
<evidence type="ECO:0000256" key="2">
    <source>
        <dbReference type="ARBA" id="ARBA00023125"/>
    </source>
</evidence>
<dbReference type="InterPro" id="IPR001789">
    <property type="entry name" value="Sig_transdc_resp-reg_receiver"/>
</dbReference>
<dbReference type="InterPro" id="IPR039420">
    <property type="entry name" value="WalR-like"/>
</dbReference>
<keyword evidence="7" id="KW-1185">Reference proteome</keyword>
<dbReference type="EMBL" id="JAVDTT010000002">
    <property type="protein sequence ID" value="MDR6842149.1"/>
    <property type="molecule type" value="Genomic_DNA"/>
</dbReference>
<dbReference type="InterPro" id="IPR058245">
    <property type="entry name" value="NreC/VraR/RcsB-like_REC"/>
</dbReference>
<dbReference type="SUPFAM" id="SSF46894">
    <property type="entry name" value="C-terminal effector domain of the bipartite response regulators"/>
    <property type="match status" value="1"/>
</dbReference>
<dbReference type="Proteomes" id="UP001254759">
    <property type="component" value="Unassembled WGS sequence"/>
</dbReference>
<dbReference type="PRINTS" id="PR00038">
    <property type="entry name" value="HTHLUXR"/>
</dbReference>
<dbReference type="CDD" id="cd17535">
    <property type="entry name" value="REC_NarL-like"/>
    <property type="match status" value="1"/>
</dbReference>
<dbReference type="PANTHER" id="PTHR43214">
    <property type="entry name" value="TWO-COMPONENT RESPONSE REGULATOR"/>
    <property type="match status" value="1"/>
</dbReference>
<evidence type="ECO:0000259" key="4">
    <source>
        <dbReference type="PROSITE" id="PS50043"/>
    </source>
</evidence>
<feature type="modified residue" description="4-aspartylphosphate" evidence="3">
    <location>
        <position position="57"/>
    </location>
</feature>
<dbReference type="InterPro" id="IPR000792">
    <property type="entry name" value="Tscrpt_reg_LuxR_C"/>
</dbReference>
<organism evidence="6 7">
    <name type="scientific">Pseudoxanthomonas sacheonensis</name>
    <dbReference type="NCBI Taxonomy" id="443615"/>
    <lineage>
        <taxon>Bacteria</taxon>
        <taxon>Pseudomonadati</taxon>
        <taxon>Pseudomonadota</taxon>
        <taxon>Gammaproteobacteria</taxon>
        <taxon>Lysobacterales</taxon>
        <taxon>Lysobacteraceae</taxon>
        <taxon>Pseudoxanthomonas</taxon>
    </lineage>
</organism>
<dbReference type="GO" id="GO:0003677">
    <property type="term" value="F:DNA binding"/>
    <property type="evidence" value="ECO:0007669"/>
    <property type="project" value="UniProtKB-KW"/>
</dbReference>
<dbReference type="Pfam" id="PF00196">
    <property type="entry name" value="GerE"/>
    <property type="match status" value="1"/>
</dbReference>
<keyword evidence="1 3" id="KW-0597">Phosphoprotein</keyword>
<reference evidence="6 7" key="1">
    <citation type="submission" date="2023-07" db="EMBL/GenBank/DDBJ databases">
        <title>Sorghum-associated microbial communities from plants grown in Nebraska, USA.</title>
        <authorList>
            <person name="Schachtman D."/>
        </authorList>
    </citation>
    <scope>NUCLEOTIDE SEQUENCE [LARGE SCALE GENOMIC DNA]</scope>
    <source>
        <strain evidence="6 7">BE107</strain>
    </source>
</reference>
<comment type="caution">
    <text evidence="6">The sequence shown here is derived from an EMBL/GenBank/DDBJ whole genome shotgun (WGS) entry which is preliminary data.</text>
</comment>
<accession>A0ABU1RVK7</accession>
<protein>
    <submittedName>
        <fullName evidence="6">DNA-binding NarL/FixJ family response regulator</fullName>
    </submittedName>
</protein>
<dbReference type="Gene3D" id="3.40.50.2300">
    <property type="match status" value="1"/>
</dbReference>
<sequence>MSEMIRILLADDHAVVREGLRALLEQQPDMRVVAEASDGPTALRMVVGETPDVIVLDMKMPGATAVETIEAIKQQRPRTQVLVFTSYAEDSQVRDALTAGATGYLLKDALAEDLIRAVREVNAGRAWLHPQAQRQMLEWMRRPPSQVDSLTSRERSVLILLAEGQSNKQIARNLGLTAGTVKGYVSQVLDKLGVADRTQAALLAHKEGIAPE</sequence>
<evidence type="ECO:0000256" key="3">
    <source>
        <dbReference type="PROSITE-ProRule" id="PRU00169"/>
    </source>
</evidence>
<feature type="domain" description="HTH luxR-type" evidence="4">
    <location>
        <begin position="143"/>
        <end position="208"/>
    </location>
</feature>
<dbReference type="InterPro" id="IPR011006">
    <property type="entry name" value="CheY-like_superfamily"/>
</dbReference>
<dbReference type="InterPro" id="IPR016032">
    <property type="entry name" value="Sig_transdc_resp-reg_C-effctor"/>
</dbReference>
<dbReference type="CDD" id="cd06170">
    <property type="entry name" value="LuxR_C_like"/>
    <property type="match status" value="1"/>
</dbReference>
<dbReference type="SMART" id="SM00421">
    <property type="entry name" value="HTH_LUXR"/>
    <property type="match status" value="1"/>
</dbReference>
<dbReference type="PROSITE" id="PS50110">
    <property type="entry name" value="RESPONSE_REGULATORY"/>
    <property type="match status" value="1"/>
</dbReference>
<evidence type="ECO:0000313" key="6">
    <source>
        <dbReference type="EMBL" id="MDR6842149.1"/>
    </source>
</evidence>
<dbReference type="SMART" id="SM00448">
    <property type="entry name" value="REC"/>
    <property type="match status" value="1"/>
</dbReference>
<name>A0ABU1RVK7_9GAMM</name>
<evidence type="ECO:0000256" key="1">
    <source>
        <dbReference type="ARBA" id="ARBA00022553"/>
    </source>
</evidence>
<evidence type="ECO:0000313" key="7">
    <source>
        <dbReference type="Proteomes" id="UP001254759"/>
    </source>
</evidence>
<dbReference type="SUPFAM" id="SSF52172">
    <property type="entry name" value="CheY-like"/>
    <property type="match status" value="1"/>
</dbReference>
<dbReference type="PROSITE" id="PS50043">
    <property type="entry name" value="HTH_LUXR_2"/>
    <property type="match status" value="1"/>
</dbReference>
<feature type="domain" description="Response regulatory" evidence="5">
    <location>
        <begin position="6"/>
        <end position="122"/>
    </location>
</feature>
<keyword evidence="2 6" id="KW-0238">DNA-binding</keyword>
<gene>
    <name evidence="6" type="ORF">J2W94_002434</name>
</gene>